<evidence type="ECO:0008006" key="4">
    <source>
        <dbReference type="Google" id="ProtNLM"/>
    </source>
</evidence>
<comment type="caution">
    <text evidence="2">The sequence shown here is derived from an EMBL/GenBank/DDBJ whole genome shotgun (WGS) entry which is preliminary data.</text>
</comment>
<protein>
    <recommendedName>
        <fullName evidence="4">Cell division protein FtsL</fullName>
    </recommendedName>
</protein>
<keyword evidence="1" id="KW-0472">Membrane</keyword>
<evidence type="ECO:0000313" key="3">
    <source>
        <dbReference type="Proteomes" id="UP000176634"/>
    </source>
</evidence>
<dbReference type="STRING" id="1798705.A2563_01315"/>
<keyword evidence="1" id="KW-0812">Transmembrane</keyword>
<reference evidence="2 3" key="1">
    <citation type="journal article" date="2016" name="Nat. Commun.">
        <title>Thousands of microbial genomes shed light on interconnected biogeochemical processes in an aquifer system.</title>
        <authorList>
            <person name="Anantharaman K."/>
            <person name="Brown C.T."/>
            <person name="Hug L.A."/>
            <person name="Sharon I."/>
            <person name="Castelle C.J."/>
            <person name="Probst A.J."/>
            <person name="Thomas B.C."/>
            <person name="Singh A."/>
            <person name="Wilkins M.J."/>
            <person name="Karaoz U."/>
            <person name="Brodie E.L."/>
            <person name="Williams K.H."/>
            <person name="Hubbard S.S."/>
            <person name="Banfield J.F."/>
        </authorList>
    </citation>
    <scope>NUCLEOTIDE SEQUENCE [LARGE SCALE GENOMIC DNA]</scope>
</reference>
<dbReference type="Proteomes" id="UP000176634">
    <property type="component" value="Unassembled WGS sequence"/>
</dbReference>
<sequence>MSFKRQIKYKYQNFKFSLQTISLPGWLTSPYLRLSLFAFIFLFSAAYIVNITSSATSGYQMHELEKKTLALEMEVRKLEVEIADNSSMSSIASRLVKLNMVEASGMMFLADKNSSVAKN</sequence>
<name>A0A1F6PAT0_9BACT</name>
<evidence type="ECO:0000313" key="2">
    <source>
        <dbReference type="EMBL" id="OGH93228.1"/>
    </source>
</evidence>
<proteinExistence type="predicted"/>
<feature type="transmembrane region" description="Helical" evidence="1">
    <location>
        <begin position="31"/>
        <end position="49"/>
    </location>
</feature>
<accession>A0A1F6PAT0</accession>
<keyword evidence="1" id="KW-1133">Transmembrane helix</keyword>
<evidence type="ECO:0000256" key="1">
    <source>
        <dbReference type="SAM" id="Phobius"/>
    </source>
</evidence>
<organism evidence="2 3">
    <name type="scientific">Candidatus Magasanikbacteria bacterium RIFOXYD1_FULL_40_23</name>
    <dbReference type="NCBI Taxonomy" id="1798705"/>
    <lineage>
        <taxon>Bacteria</taxon>
        <taxon>Candidatus Magasanikiibacteriota</taxon>
    </lineage>
</organism>
<dbReference type="AlphaFoldDB" id="A0A1F6PAT0"/>
<dbReference type="EMBL" id="MFRA01000001">
    <property type="protein sequence ID" value="OGH93228.1"/>
    <property type="molecule type" value="Genomic_DNA"/>
</dbReference>
<gene>
    <name evidence="2" type="ORF">A2563_01315</name>
</gene>